<feature type="transmembrane region" description="Helical" evidence="1">
    <location>
        <begin position="206"/>
        <end position="233"/>
    </location>
</feature>
<evidence type="ECO:0000313" key="3">
    <source>
        <dbReference type="Proteomes" id="UP000199659"/>
    </source>
</evidence>
<dbReference type="RefSeq" id="WP_092558802.1">
    <property type="nucleotide sequence ID" value="NZ_FOYZ01000001.1"/>
</dbReference>
<organism evidence="2 3">
    <name type="scientific">Anaeromicropila populeti</name>
    <dbReference type="NCBI Taxonomy" id="37658"/>
    <lineage>
        <taxon>Bacteria</taxon>
        <taxon>Bacillati</taxon>
        <taxon>Bacillota</taxon>
        <taxon>Clostridia</taxon>
        <taxon>Lachnospirales</taxon>
        <taxon>Lachnospiraceae</taxon>
        <taxon>Anaeromicropila</taxon>
    </lineage>
</organism>
<protein>
    <recommendedName>
        <fullName evidence="4">ABC-2 family transporter protein</fullName>
    </recommendedName>
</protein>
<evidence type="ECO:0000256" key="1">
    <source>
        <dbReference type="SAM" id="Phobius"/>
    </source>
</evidence>
<feature type="transmembrane region" description="Helical" evidence="1">
    <location>
        <begin position="259"/>
        <end position="277"/>
    </location>
</feature>
<gene>
    <name evidence="2" type="ORF">SAMN05661086_00171</name>
</gene>
<feature type="transmembrane region" description="Helical" evidence="1">
    <location>
        <begin position="175"/>
        <end position="199"/>
    </location>
</feature>
<dbReference type="OrthoDB" id="1822563at2"/>
<keyword evidence="1" id="KW-0472">Membrane</keyword>
<feature type="transmembrane region" description="Helical" evidence="1">
    <location>
        <begin position="20"/>
        <end position="41"/>
    </location>
</feature>
<keyword evidence="3" id="KW-1185">Reference proteome</keyword>
<dbReference type="EMBL" id="FOYZ01000001">
    <property type="protein sequence ID" value="SFR56712.1"/>
    <property type="molecule type" value="Genomic_DNA"/>
</dbReference>
<dbReference type="STRING" id="37658.SAMN05661086_00171"/>
<keyword evidence="1" id="KW-1133">Transmembrane helix</keyword>
<feature type="transmembrane region" description="Helical" evidence="1">
    <location>
        <begin position="61"/>
        <end position="83"/>
    </location>
</feature>
<dbReference type="Proteomes" id="UP000199659">
    <property type="component" value="Unassembled WGS sequence"/>
</dbReference>
<accession>A0A1I6HQH8</accession>
<sequence>MNKLKLKKILSTAKMEYIKWICNARMILLGVMVLFIHSFVIQPLQEHAMKMNSPLNTLEPFIATVNSEVLVIIVPVIFLALFSDFPKTDGNTLFSISRIGKVNWIIGQILFAVYAIFTYVGVIFIGSVLPVIASSFWANGWSLVITKYASLYPNDSQSFACLLIKNNLYNQVSPWYAAIQGYAFMMLYLLVIALIMLVFNCMGRKIYGMLTASCVIAFGGTICLVKMPCMWIFPMAHTSIWLHYTNYYRKPIMEMWKSYIYFVGIITILIVAGIKSLKRLNFDSIQEID</sequence>
<evidence type="ECO:0008006" key="4">
    <source>
        <dbReference type="Google" id="ProtNLM"/>
    </source>
</evidence>
<dbReference type="AlphaFoldDB" id="A0A1I6HQH8"/>
<evidence type="ECO:0000313" key="2">
    <source>
        <dbReference type="EMBL" id="SFR56712.1"/>
    </source>
</evidence>
<proteinExistence type="predicted"/>
<feature type="transmembrane region" description="Helical" evidence="1">
    <location>
        <begin position="104"/>
        <end position="133"/>
    </location>
</feature>
<reference evidence="2 3" key="1">
    <citation type="submission" date="2016-10" db="EMBL/GenBank/DDBJ databases">
        <authorList>
            <person name="de Groot N.N."/>
        </authorList>
    </citation>
    <scope>NUCLEOTIDE SEQUENCE [LARGE SCALE GENOMIC DNA]</scope>
    <source>
        <strain evidence="2 3">743A</strain>
    </source>
</reference>
<keyword evidence="1" id="KW-0812">Transmembrane</keyword>
<name>A0A1I6HQH8_9FIRM</name>